<dbReference type="RefSeq" id="WP_163495678.1">
    <property type="nucleotide sequence ID" value="NZ_CP048711.1"/>
</dbReference>
<dbReference type="KEGG" id="kim:G3T16_13335"/>
<evidence type="ECO:0000313" key="2">
    <source>
        <dbReference type="Proteomes" id="UP000477680"/>
    </source>
</evidence>
<dbReference type="Proteomes" id="UP000477680">
    <property type="component" value="Chromosome"/>
</dbReference>
<reference evidence="1 2" key="1">
    <citation type="submission" date="2020-02" db="EMBL/GenBank/DDBJ databases">
        <title>Genome sequencing for Kineobactrum sp. M2.</title>
        <authorList>
            <person name="Park S.-J."/>
        </authorList>
    </citation>
    <scope>NUCLEOTIDE SEQUENCE [LARGE SCALE GENOMIC DNA]</scope>
    <source>
        <strain evidence="1 2">M2</strain>
    </source>
</reference>
<sequence>MTQSQKRVAAGLRWNFSPNAVLKLQIDHIRTQAPYAGRLANPGPAFTPGDSTNVISIAMDFVF</sequence>
<dbReference type="EMBL" id="CP048711">
    <property type="protein sequence ID" value="QIB66243.1"/>
    <property type="molecule type" value="Genomic_DNA"/>
</dbReference>
<evidence type="ECO:0000313" key="1">
    <source>
        <dbReference type="EMBL" id="QIB66243.1"/>
    </source>
</evidence>
<evidence type="ECO:0008006" key="3">
    <source>
        <dbReference type="Google" id="ProtNLM"/>
    </source>
</evidence>
<accession>A0A6C0U333</accession>
<name>A0A6C0U333_9GAMM</name>
<keyword evidence="2" id="KW-1185">Reference proteome</keyword>
<proteinExistence type="predicted"/>
<gene>
    <name evidence="1" type="ORF">G3T16_13335</name>
</gene>
<organism evidence="1 2">
    <name type="scientific">Kineobactrum salinum</name>
    <dbReference type="NCBI Taxonomy" id="2708301"/>
    <lineage>
        <taxon>Bacteria</taxon>
        <taxon>Pseudomonadati</taxon>
        <taxon>Pseudomonadota</taxon>
        <taxon>Gammaproteobacteria</taxon>
        <taxon>Cellvibrionales</taxon>
        <taxon>Halieaceae</taxon>
        <taxon>Kineobactrum</taxon>
    </lineage>
</organism>
<protein>
    <recommendedName>
        <fullName evidence="3">Porin</fullName>
    </recommendedName>
</protein>
<dbReference type="AlphaFoldDB" id="A0A6C0U333"/>